<dbReference type="InterPro" id="IPR002104">
    <property type="entry name" value="Integrase_catalytic"/>
</dbReference>
<evidence type="ECO:0000256" key="2">
    <source>
        <dbReference type="ARBA" id="ARBA00023172"/>
    </source>
</evidence>
<keyword evidence="7" id="KW-1185">Reference proteome</keyword>
<sequence length="306" mass="35941">MNGKSKNLIAQIDHLFKLNNMKSIKTKYRYKEACYRFCIWTGENTNVKKFKNIKAKHIYMYVDYMHSIDYAPGTIKLELSAIRFFYTLSQGKEILPKNEKLKLKKRITRGARRAWSEEEIDSAISLAKEMDRLDVVKAILLSSKFGCRLEEAVVLTNHQVKEAICSGFLYLENTKGKNPREIEVKIEDKETLKYILSNAKSDERIFIGIGDKTHMVKRSIQNWITNHRNEFQDKDRINRDIARKMLEEDRKATPKTNLTMHGNRHTFAQIRFDEALQKHTKEDAQKKISEDLGHHRKEVTNIYLGR</sequence>
<keyword evidence="1 3" id="KW-0238">DNA-binding</keyword>
<dbReference type="InterPro" id="IPR011010">
    <property type="entry name" value="DNA_brk_join_enz"/>
</dbReference>
<dbReference type="OrthoDB" id="107900at2"/>
<feature type="domain" description="Core-binding (CB)" evidence="5">
    <location>
        <begin position="6"/>
        <end position="90"/>
    </location>
</feature>
<dbReference type="PANTHER" id="PTHR30349">
    <property type="entry name" value="PHAGE INTEGRASE-RELATED"/>
    <property type="match status" value="1"/>
</dbReference>
<dbReference type="AlphaFoldDB" id="A0A381J9V7"/>
<dbReference type="InterPro" id="IPR050090">
    <property type="entry name" value="Tyrosine_recombinase_XerCD"/>
</dbReference>
<dbReference type="Gene3D" id="1.10.443.10">
    <property type="entry name" value="Intergrase catalytic core"/>
    <property type="match status" value="1"/>
</dbReference>
<dbReference type="GO" id="GO:0006310">
    <property type="term" value="P:DNA recombination"/>
    <property type="evidence" value="ECO:0007669"/>
    <property type="project" value="UniProtKB-KW"/>
</dbReference>
<evidence type="ECO:0000259" key="4">
    <source>
        <dbReference type="PROSITE" id="PS51898"/>
    </source>
</evidence>
<dbReference type="InterPro" id="IPR013762">
    <property type="entry name" value="Integrase-like_cat_sf"/>
</dbReference>
<proteinExistence type="predicted"/>
<dbReference type="InterPro" id="IPR044068">
    <property type="entry name" value="CB"/>
</dbReference>
<dbReference type="GO" id="GO:0015074">
    <property type="term" value="P:DNA integration"/>
    <property type="evidence" value="ECO:0007669"/>
    <property type="project" value="InterPro"/>
</dbReference>
<accession>A0A381J9V7</accession>
<evidence type="ECO:0000313" key="6">
    <source>
        <dbReference type="EMBL" id="SUY47152.1"/>
    </source>
</evidence>
<dbReference type="GO" id="GO:0003677">
    <property type="term" value="F:DNA binding"/>
    <property type="evidence" value="ECO:0007669"/>
    <property type="project" value="UniProtKB-UniRule"/>
</dbReference>
<dbReference type="Gene3D" id="1.10.150.130">
    <property type="match status" value="1"/>
</dbReference>
<dbReference type="PROSITE" id="PS51900">
    <property type="entry name" value="CB"/>
    <property type="match status" value="1"/>
</dbReference>
<dbReference type="PANTHER" id="PTHR30349:SF81">
    <property type="entry name" value="TYROSINE RECOMBINASE XERC"/>
    <property type="match status" value="1"/>
</dbReference>
<dbReference type="SUPFAM" id="SSF56349">
    <property type="entry name" value="DNA breaking-rejoining enzymes"/>
    <property type="match status" value="1"/>
</dbReference>
<dbReference type="PROSITE" id="PS51898">
    <property type="entry name" value="TYR_RECOMBINASE"/>
    <property type="match status" value="1"/>
</dbReference>
<evidence type="ECO:0000313" key="7">
    <source>
        <dbReference type="Proteomes" id="UP000254664"/>
    </source>
</evidence>
<evidence type="ECO:0000259" key="5">
    <source>
        <dbReference type="PROSITE" id="PS51900"/>
    </source>
</evidence>
<dbReference type="Proteomes" id="UP000254664">
    <property type="component" value="Unassembled WGS sequence"/>
</dbReference>
<gene>
    <name evidence="6" type="ORF">NCTC9836_01479</name>
</gene>
<dbReference type="EMBL" id="UFWZ01000001">
    <property type="protein sequence ID" value="SUY47152.1"/>
    <property type="molecule type" value="Genomic_DNA"/>
</dbReference>
<dbReference type="RefSeq" id="WP_115641136.1">
    <property type="nucleotide sequence ID" value="NZ_UFWZ01000001.1"/>
</dbReference>
<keyword evidence="2" id="KW-0233">DNA recombination</keyword>
<evidence type="ECO:0000256" key="1">
    <source>
        <dbReference type="ARBA" id="ARBA00023125"/>
    </source>
</evidence>
<feature type="domain" description="Tyr recombinase" evidence="4">
    <location>
        <begin position="110"/>
        <end position="306"/>
    </location>
</feature>
<organism evidence="6 7">
    <name type="scientific">Clostridium putrefaciens</name>
    <dbReference type="NCBI Taxonomy" id="99675"/>
    <lineage>
        <taxon>Bacteria</taxon>
        <taxon>Bacillati</taxon>
        <taxon>Bacillota</taxon>
        <taxon>Clostridia</taxon>
        <taxon>Eubacteriales</taxon>
        <taxon>Clostridiaceae</taxon>
        <taxon>Clostridium</taxon>
    </lineage>
</organism>
<reference evidence="6 7" key="1">
    <citation type="submission" date="2018-06" db="EMBL/GenBank/DDBJ databases">
        <authorList>
            <consortium name="Pathogen Informatics"/>
            <person name="Doyle S."/>
        </authorList>
    </citation>
    <scope>NUCLEOTIDE SEQUENCE [LARGE SCALE GENOMIC DNA]</scope>
    <source>
        <strain evidence="6 7">NCTC9836</strain>
    </source>
</reference>
<name>A0A381J9V7_9CLOT</name>
<dbReference type="InterPro" id="IPR010998">
    <property type="entry name" value="Integrase_recombinase_N"/>
</dbReference>
<evidence type="ECO:0000256" key="3">
    <source>
        <dbReference type="PROSITE-ProRule" id="PRU01248"/>
    </source>
</evidence>
<protein>
    <submittedName>
        <fullName evidence="6">Site-specific tyrosine recombinase XerC</fullName>
    </submittedName>
</protein>